<sequence length="381" mass="40034">MQPGRVAITGVGETPMVRASKQSLLEMTVEASLAAIADAGLRPQDIDGFVVNRNSHSADELGFAMGIERRPFSAITDTVGGTGPTGSALTLAQLAIEAGLCRHVLVPYGFQATRPGGPYGFHSREPLKADLEMPVGFFGQATYFAAMANRYAHEYGLSEEQLAAVSITFRKWATLTPGAQKREPMDLDAYRASPMISTPFRVADCCLMTDAGAAYVVSRADAAADAPHPRVLVQGLGLGTTGYPQSIMFTQPASIFDYPGRESAAQAFAMAGVGAKDLDLAQIYDGFSISALVQTEQLGLCDEGQGGRFYAEGHAMPGGRMPVNTSGGHMSGGYLPGITLLIEGVRQLRGQRGEAQVPDAKLCAVTGLGGNSHATTILARS</sequence>
<dbReference type="InterPro" id="IPR055140">
    <property type="entry name" value="Thiolase_C_2"/>
</dbReference>
<dbReference type="InterPro" id="IPR002155">
    <property type="entry name" value="Thiolase"/>
</dbReference>
<dbReference type="CDD" id="cd00829">
    <property type="entry name" value="SCP-x_thiolase"/>
    <property type="match status" value="1"/>
</dbReference>
<dbReference type="EMBL" id="FOZG01000001">
    <property type="protein sequence ID" value="SFR89042.1"/>
    <property type="molecule type" value="Genomic_DNA"/>
</dbReference>
<evidence type="ECO:0000313" key="2">
    <source>
        <dbReference type="EMBL" id="SFR89042.1"/>
    </source>
</evidence>
<dbReference type="Gene3D" id="3.40.47.10">
    <property type="match status" value="1"/>
</dbReference>
<dbReference type="PIRSF" id="PIRSF000429">
    <property type="entry name" value="Ac-CoA_Ac_transf"/>
    <property type="match status" value="1"/>
</dbReference>
<dbReference type="Pfam" id="PF22691">
    <property type="entry name" value="Thiolase_C_1"/>
    <property type="match status" value="1"/>
</dbReference>
<dbReference type="OrthoDB" id="9790314at2"/>
<dbReference type="PANTHER" id="PTHR42870">
    <property type="entry name" value="ACETYL-COA C-ACETYLTRANSFERASE"/>
    <property type="match status" value="1"/>
</dbReference>
<dbReference type="GO" id="GO:0003988">
    <property type="term" value="F:acetyl-CoA C-acyltransferase activity"/>
    <property type="evidence" value="ECO:0007669"/>
    <property type="project" value="UniProtKB-ARBA"/>
</dbReference>
<evidence type="ECO:0000313" key="3">
    <source>
        <dbReference type="Proteomes" id="UP000198824"/>
    </source>
</evidence>
<gene>
    <name evidence="2" type="ORF">SAMN05192580_1580</name>
</gene>
<keyword evidence="2" id="KW-0808">Transferase</keyword>
<dbReference type="SUPFAM" id="SSF53901">
    <property type="entry name" value="Thiolase-like"/>
    <property type="match status" value="2"/>
</dbReference>
<keyword evidence="3" id="KW-1185">Reference proteome</keyword>
<accession>A0A1I6KCS7</accession>
<organism evidence="2 3">
    <name type="scientific">Sphingomonas jatrophae</name>
    <dbReference type="NCBI Taxonomy" id="1166337"/>
    <lineage>
        <taxon>Bacteria</taxon>
        <taxon>Pseudomonadati</taxon>
        <taxon>Pseudomonadota</taxon>
        <taxon>Alphaproteobacteria</taxon>
        <taxon>Sphingomonadales</taxon>
        <taxon>Sphingomonadaceae</taxon>
        <taxon>Sphingomonas</taxon>
    </lineage>
</organism>
<dbReference type="AlphaFoldDB" id="A0A1I6KCS7"/>
<dbReference type="InterPro" id="IPR016039">
    <property type="entry name" value="Thiolase-like"/>
</dbReference>
<dbReference type="STRING" id="1166337.SAMN05192580_1580"/>
<evidence type="ECO:0000259" key="1">
    <source>
        <dbReference type="Pfam" id="PF22691"/>
    </source>
</evidence>
<protein>
    <submittedName>
        <fullName evidence="2">Acetyl-CoA acetyltransferase</fullName>
    </submittedName>
</protein>
<feature type="domain" description="Thiolase C-terminal" evidence="1">
    <location>
        <begin position="255"/>
        <end position="379"/>
    </location>
</feature>
<dbReference type="PANTHER" id="PTHR42870:SF1">
    <property type="entry name" value="NON-SPECIFIC LIPID-TRANSFER PROTEIN-LIKE 2"/>
    <property type="match status" value="1"/>
</dbReference>
<reference evidence="2 3" key="1">
    <citation type="submission" date="2016-10" db="EMBL/GenBank/DDBJ databases">
        <authorList>
            <person name="de Groot N.N."/>
        </authorList>
    </citation>
    <scope>NUCLEOTIDE SEQUENCE [LARGE SCALE GENOMIC DNA]</scope>
    <source>
        <strain evidence="2 3">S5-249</strain>
    </source>
</reference>
<name>A0A1I6KCS7_9SPHN</name>
<proteinExistence type="predicted"/>
<dbReference type="Proteomes" id="UP000198824">
    <property type="component" value="Unassembled WGS sequence"/>
</dbReference>